<dbReference type="Proteomes" id="UP000219494">
    <property type="component" value="Unassembled WGS sequence"/>
</dbReference>
<evidence type="ECO:0000313" key="3">
    <source>
        <dbReference type="EMBL" id="SOB79317.1"/>
    </source>
</evidence>
<dbReference type="EMBL" id="OBMI01000001">
    <property type="protein sequence ID" value="SOB79317.1"/>
    <property type="molecule type" value="Genomic_DNA"/>
</dbReference>
<dbReference type="OrthoDB" id="7571491at2"/>
<gene>
    <name evidence="3" type="ORF">SAMN06297144_0486</name>
</gene>
<dbReference type="AlphaFoldDB" id="A0A285QGR8"/>
<evidence type="ECO:0008006" key="5">
    <source>
        <dbReference type="Google" id="ProtNLM"/>
    </source>
</evidence>
<feature type="compositionally biased region" description="Pro residues" evidence="1">
    <location>
        <begin position="27"/>
        <end position="36"/>
    </location>
</feature>
<protein>
    <recommendedName>
        <fullName evidence="5">PRC-barrel domain-containing protein</fullName>
    </recommendedName>
</protein>
<organism evidence="3 4">
    <name type="scientific">Sphingomonas guangdongensis</name>
    <dbReference type="NCBI Taxonomy" id="1141890"/>
    <lineage>
        <taxon>Bacteria</taxon>
        <taxon>Pseudomonadati</taxon>
        <taxon>Pseudomonadota</taxon>
        <taxon>Alphaproteobacteria</taxon>
        <taxon>Sphingomonadales</taxon>
        <taxon>Sphingomonadaceae</taxon>
        <taxon>Sphingomonas</taxon>
    </lineage>
</organism>
<evidence type="ECO:0000256" key="1">
    <source>
        <dbReference type="SAM" id="MobiDB-lite"/>
    </source>
</evidence>
<keyword evidence="2" id="KW-0732">Signal</keyword>
<feature type="region of interest" description="Disordered" evidence="1">
    <location>
        <begin position="22"/>
        <end position="43"/>
    </location>
</feature>
<keyword evidence="4" id="KW-1185">Reference proteome</keyword>
<feature type="chain" id="PRO_5012560827" description="PRC-barrel domain-containing protein" evidence="2">
    <location>
        <begin position="22"/>
        <end position="145"/>
    </location>
</feature>
<reference evidence="3 4" key="1">
    <citation type="submission" date="2017-07" db="EMBL/GenBank/DDBJ databases">
        <authorList>
            <person name="Sun Z.S."/>
            <person name="Albrecht U."/>
            <person name="Echele G."/>
            <person name="Lee C.C."/>
        </authorList>
    </citation>
    <scope>NUCLEOTIDE SEQUENCE [LARGE SCALE GENOMIC DNA]</scope>
    <source>
        <strain evidence="3 4">CGMCC 1.12672</strain>
    </source>
</reference>
<name>A0A285QGR8_9SPHN</name>
<sequence length="145" mass="15031">MRFLTCMAAAGLFALAPAAMAQGTAPSVPPPPPGPPAGTTDSMMLDRDRMFGQLRSDVARAGPTNSLRPVPVVPADLAVGAAVRDRKGVMVGTLERVADDYAVLVGADGKVAVDFTSFAKNRNGLLINLPKSKIDAMMSGPKPKN</sequence>
<feature type="signal peptide" evidence="2">
    <location>
        <begin position="1"/>
        <end position="21"/>
    </location>
</feature>
<proteinExistence type="predicted"/>
<evidence type="ECO:0000313" key="4">
    <source>
        <dbReference type="Proteomes" id="UP000219494"/>
    </source>
</evidence>
<evidence type="ECO:0000256" key="2">
    <source>
        <dbReference type="SAM" id="SignalP"/>
    </source>
</evidence>
<accession>A0A285QGR8</accession>